<organism evidence="2 3">
    <name type="scientific">Heterodera trifolii</name>
    <dbReference type="NCBI Taxonomy" id="157864"/>
    <lineage>
        <taxon>Eukaryota</taxon>
        <taxon>Metazoa</taxon>
        <taxon>Ecdysozoa</taxon>
        <taxon>Nematoda</taxon>
        <taxon>Chromadorea</taxon>
        <taxon>Rhabditida</taxon>
        <taxon>Tylenchina</taxon>
        <taxon>Tylenchomorpha</taxon>
        <taxon>Tylenchoidea</taxon>
        <taxon>Heteroderidae</taxon>
        <taxon>Heteroderinae</taxon>
        <taxon>Heterodera</taxon>
    </lineage>
</organism>
<name>A0ABD2JDQ1_9BILA</name>
<feature type="region of interest" description="Disordered" evidence="1">
    <location>
        <begin position="29"/>
        <end position="141"/>
    </location>
</feature>
<gene>
    <name evidence="2" type="ORF">niasHT_023292</name>
</gene>
<dbReference type="SUPFAM" id="SSF46458">
    <property type="entry name" value="Globin-like"/>
    <property type="match status" value="1"/>
</dbReference>
<dbReference type="InterPro" id="IPR009050">
    <property type="entry name" value="Globin-like_sf"/>
</dbReference>
<proteinExistence type="predicted"/>
<evidence type="ECO:0000256" key="1">
    <source>
        <dbReference type="SAM" id="MobiDB-lite"/>
    </source>
</evidence>
<sequence>MGNEHSATSLMLRQHLGIGRKMSKAQSSTVLSGIEEGPAERSPISNCPAPAIKLQNDQSKNLNGGAYIKKQRNGRKKQSHGVEGRMMGRRGTNGEQTQQKEEEKRGETEQKKQPPGDGATDGGTAKNAKDANSTAKQRKASAVSEFLLTVEQQQKKRIRSTSICTAQMKAAECQVIANLSYQHALAGDGLKNGRKFSSSTANGGAMPPLTRLRIQQCFRNAKPVIGPQILKRASALRAEFKSFIGHLQEEKADELANDIFSLITECVANIELPSKVAATSFAFGEMHAQLCHFGFRPEFFSTIADATIAECLRLDAGTQKRCETLLAWSQLMQFMFSNVRDGYYAEVRQQRRSSLPQQRLLLKQCCSSSVVSLRPIFSPFSASPSLSLLRRNLSLLLPYFSSSSVQFEMSKHFLFLAILLFFVGQISAKSIHSKSEEKEDPFFGEETDGTEEPQETDEPKPYGWENIYEKCMDQFEDHKKCCEVSGGGDECLLEDTTTEAGETTTEEPEYSDETFKKCMAKLNQSKDNCCFIFEDKKLKECEHWQPQTTTETAEEPDNAYAKCLRRGYYAEECCRKYPLASQCSATTTQENTYGGDMAEEFERCKSVSEVEKCCDLFEFNSDLEECGYWEKKMKHL</sequence>
<feature type="compositionally biased region" description="Basic and acidic residues" evidence="1">
    <location>
        <begin position="98"/>
        <end position="114"/>
    </location>
</feature>
<dbReference type="InterPro" id="IPR044399">
    <property type="entry name" value="Mb-like_M"/>
</dbReference>
<dbReference type="Gene3D" id="1.10.490.10">
    <property type="entry name" value="Globins"/>
    <property type="match status" value="1"/>
</dbReference>
<evidence type="ECO:0000313" key="3">
    <source>
        <dbReference type="Proteomes" id="UP001620626"/>
    </source>
</evidence>
<dbReference type="InterPro" id="IPR012292">
    <property type="entry name" value="Globin/Proto"/>
</dbReference>
<reference evidence="2 3" key="1">
    <citation type="submission" date="2024-10" db="EMBL/GenBank/DDBJ databases">
        <authorList>
            <person name="Kim D."/>
        </authorList>
    </citation>
    <scope>NUCLEOTIDE SEQUENCE [LARGE SCALE GENOMIC DNA]</scope>
    <source>
        <strain evidence="2">BH-2024</strain>
    </source>
</reference>
<dbReference type="AlphaFoldDB" id="A0ABD2JDQ1"/>
<feature type="region of interest" description="Disordered" evidence="1">
    <location>
        <begin position="435"/>
        <end position="462"/>
    </location>
</feature>
<feature type="compositionally biased region" description="Basic residues" evidence="1">
    <location>
        <begin position="69"/>
        <end position="79"/>
    </location>
</feature>
<dbReference type="CDD" id="cd01040">
    <property type="entry name" value="Mb-like"/>
    <property type="match status" value="1"/>
</dbReference>
<dbReference type="Proteomes" id="UP001620626">
    <property type="component" value="Unassembled WGS sequence"/>
</dbReference>
<protein>
    <submittedName>
        <fullName evidence="2">Uncharacterized protein</fullName>
    </submittedName>
</protein>
<feature type="compositionally biased region" description="Acidic residues" evidence="1">
    <location>
        <begin position="442"/>
        <end position="456"/>
    </location>
</feature>
<keyword evidence="3" id="KW-1185">Reference proteome</keyword>
<accession>A0ABD2JDQ1</accession>
<evidence type="ECO:0000313" key="2">
    <source>
        <dbReference type="EMBL" id="KAL3088674.1"/>
    </source>
</evidence>
<comment type="caution">
    <text evidence="2">The sequence shown here is derived from an EMBL/GenBank/DDBJ whole genome shotgun (WGS) entry which is preliminary data.</text>
</comment>
<dbReference type="EMBL" id="JBICBT010000998">
    <property type="protein sequence ID" value="KAL3088674.1"/>
    <property type="molecule type" value="Genomic_DNA"/>
</dbReference>